<dbReference type="GO" id="GO:0033065">
    <property type="term" value="C:Rad51C-XRCC3 complex"/>
    <property type="evidence" value="ECO:0007669"/>
    <property type="project" value="TreeGrafter"/>
</dbReference>
<evidence type="ECO:0000256" key="8">
    <source>
        <dbReference type="SAM" id="MobiDB-lite"/>
    </source>
</evidence>
<dbReference type="GO" id="GO:0007131">
    <property type="term" value="P:reciprocal meiotic recombination"/>
    <property type="evidence" value="ECO:0007669"/>
    <property type="project" value="TreeGrafter"/>
</dbReference>
<reference evidence="10" key="1">
    <citation type="journal article" date="2021" name="Mol. Ecol. Resour.">
        <title>Apolygus lucorum genome provides insights into omnivorousness and mesophyll feeding.</title>
        <authorList>
            <person name="Liu Y."/>
            <person name="Liu H."/>
            <person name="Wang H."/>
            <person name="Huang T."/>
            <person name="Liu B."/>
            <person name="Yang B."/>
            <person name="Yin L."/>
            <person name="Li B."/>
            <person name="Zhang Y."/>
            <person name="Zhang S."/>
            <person name="Jiang F."/>
            <person name="Zhang X."/>
            <person name="Ren Y."/>
            <person name="Wang B."/>
            <person name="Wang S."/>
            <person name="Lu Y."/>
            <person name="Wu K."/>
            <person name="Fan W."/>
            <person name="Wang G."/>
        </authorList>
    </citation>
    <scope>NUCLEOTIDE SEQUENCE</scope>
    <source>
        <strain evidence="10">12Hb</strain>
    </source>
</reference>
<evidence type="ECO:0000256" key="2">
    <source>
        <dbReference type="ARBA" id="ARBA00022741"/>
    </source>
</evidence>
<dbReference type="PANTHER" id="PTHR46239:SF1">
    <property type="entry name" value="DNA REPAIR PROTEIN RAD51 HOMOLOG 3"/>
    <property type="match status" value="1"/>
</dbReference>
<dbReference type="OrthoDB" id="5957327at2759"/>
<feature type="region of interest" description="Disordered" evidence="8">
    <location>
        <begin position="525"/>
        <end position="544"/>
    </location>
</feature>
<feature type="domain" description="RecA family profile 1" evidence="9">
    <location>
        <begin position="76"/>
        <end position="262"/>
    </location>
</feature>
<dbReference type="GO" id="GO:0008821">
    <property type="term" value="F:crossover junction DNA endonuclease activity"/>
    <property type="evidence" value="ECO:0007669"/>
    <property type="project" value="TreeGrafter"/>
</dbReference>
<comment type="caution">
    <text evidence="10">The sequence shown here is derived from an EMBL/GenBank/DDBJ whole genome shotgun (WGS) entry which is preliminary data.</text>
</comment>
<dbReference type="Proteomes" id="UP000466442">
    <property type="component" value="Unassembled WGS sequence"/>
</dbReference>
<keyword evidence="3" id="KW-0227">DNA damage</keyword>
<dbReference type="SUPFAM" id="SSF52540">
    <property type="entry name" value="P-loop containing nucleoside triphosphate hydrolases"/>
    <property type="match status" value="1"/>
</dbReference>
<dbReference type="Pfam" id="PF08423">
    <property type="entry name" value="Rad51"/>
    <property type="match status" value="1"/>
</dbReference>
<keyword evidence="6" id="KW-0539">Nucleus</keyword>
<dbReference type="InterPro" id="IPR027417">
    <property type="entry name" value="P-loop_NTPase"/>
</dbReference>
<dbReference type="PANTHER" id="PTHR46239">
    <property type="entry name" value="DNA REPAIR PROTEIN RAD51 HOMOLOG 3 RAD51C"/>
    <property type="match status" value="1"/>
</dbReference>
<comment type="subcellular location">
    <subcellularLocation>
        <location evidence="1">Nucleus</location>
    </subcellularLocation>
</comment>
<evidence type="ECO:0000256" key="7">
    <source>
        <dbReference type="ARBA" id="ARBA00040674"/>
    </source>
</evidence>
<dbReference type="InterPro" id="IPR052093">
    <property type="entry name" value="HR_Repair_Mediator"/>
</dbReference>
<dbReference type="GO" id="GO:0000400">
    <property type="term" value="F:four-way junction DNA binding"/>
    <property type="evidence" value="ECO:0007669"/>
    <property type="project" value="TreeGrafter"/>
</dbReference>
<dbReference type="GO" id="GO:0033063">
    <property type="term" value="C:Rad51B-Rad51C-Rad51D-XRCC2 complex"/>
    <property type="evidence" value="ECO:0007669"/>
    <property type="project" value="TreeGrafter"/>
</dbReference>
<evidence type="ECO:0000256" key="6">
    <source>
        <dbReference type="ARBA" id="ARBA00023242"/>
    </source>
</evidence>
<evidence type="ECO:0000256" key="4">
    <source>
        <dbReference type="ARBA" id="ARBA00022840"/>
    </source>
</evidence>
<dbReference type="EMBL" id="WIXP02000004">
    <property type="protein sequence ID" value="KAF6211604.1"/>
    <property type="molecule type" value="Genomic_DNA"/>
</dbReference>
<proteinExistence type="predicted"/>
<dbReference type="GO" id="GO:0000707">
    <property type="term" value="P:meiotic DNA recombinase assembly"/>
    <property type="evidence" value="ECO:0007669"/>
    <property type="project" value="TreeGrafter"/>
</dbReference>
<dbReference type="GO" id="GO:0140664">
    <property type="term" value="F:ATP-dependent DNA damage sensor activity"/>
    <property type="evidence" value="ECO:0007669"/>
    <property type="project" value="InterPro"/>
</dbReference>
<feature type="region of interest" description="Disordered" evidence="8">
    <location>
        <begin position="326"/>
        <end position="393"/>
    </location>
</feature>
<protein>
    <recommendedName>
        <fullName evidence="7">DNA repair protein RAD51 homolog 3</fullName>
    </recommendedName>
</protein>
<dbReference type="GO" id="GO:0005657">
    <property type="term" value="C:replication fork"/>
    <property type="evidence" value="ECO:0007669"/>
    <property type="project" value="TreeGrafter"/>
</dbReference>
<evidence type="ECO:0000256" key="1">
    <source>
        <dbReference type="ARBA" id="ARBA00004123"/>
    </source>
</evidence>
<gene>
    <name evidence="10" type="ORF">GE061_012117</name>
</gene>
<evidence type="ECO:0000313" key="11">
    <source>
        <dbReference type="Proteomes" id="UP000466442"/>
    </source>
</evidence>
<feature type="compositionally biased region" description="Basic and acidic residues" evidence="8">
    <location>
        <begin position="326"/>
        <end position="354"/>
    </location>
</feature>
<dbReference type="InterPro" id="IPR013632">
    <property type="entry name" value="Rad51_C"/>
</dbReference>
<dbReference type="InterPro" id="IPR020588">
    <property type="entry name" value="RecA_ATP-bd"/>
</dbReference>
<organism evidence="10 11">
    <name type="scientific">Apolygus lucorum</name>
    <name type="common">Small green plant bug</name>
    <name type="synonym">Lygocoris lucorum</name>
    <dbReference type="NCBI Taxonomy" id="248454"/>
    <lineage>
        <taxon>Eukaryota</taxon>
        <taxon>Metazoa</taxon>
        <taxon>Ecdysozoa</taxon>
        <taxon>Arthropoda</taxon>
        <taxon>Hexapoda</taxon>
        <taxon>Insecta</taxon>
        <taxon>Pterygota</taxon>
        <taxon>Neoptera</taxon>
        <taxon>Paraneoptera</taxon>
        <taxon>Hemiptera</taxon>
        <taxon>Heteroptera</taxon>
        <taxon>Panheteroptera</taxon>
        <taxon>Cimicomorpha</taxon>
        <taxon>Miridae</taxon>
        <taxon>Mirini</taxon>
        <taxon>Apolygus</taxon>
    </lineage>
</organism>
<keyword evidence="2" id="KW-0547">Nucleotide-binding</keyword>
<keyword evidence="5" id="KW-0234">DNA repair</keyword>
<dbReference type="GO" id="GO:0005524">
    <property type="term" value="F:ATP binding"/>
    <property type="evidence" value="ECO:0007669"/>
    <property type="project" value="UniProtKB-KW"/>
</dbReference>
<dbReference type="AlphaFoldDB" id="A0A8S9XSK6"/>
<sequence length="648" mass="71991">MLLRPLFTLALPDAVIHSLRKGGYRYFEDLLNQDGGLKEKVIELLGKVNYKASDLLNLAAPSLIDTAGQLLQNEALISRIPTFSQSFDRILSGGVPSGSILQVYGGPGSGKTQFLLQLCVNVQLPECFGGLEGASIFIDTDLGFSPLRLTEIAEGAVCHCARIASVHQMEDEVRTFSVETILNRVYYLSVKNHIELIAAVEQLSVFISENPKVKFVAIDSLIFPFLTVNNSLERTRMIYLIVNKLSEIAEKFNIAIVFSNHITTKIVNSTKLLAQALGESLAHRVPQSLLLAKVCESFSAVLSKSSSAPEVVVQFVITKEGIRDLQESESTEKRKSNRKTEKKELQKKKKEERGKKKNISTRRLPQHATRSKKKVLSSSSSESEQWEPSDDDFEIVEEHPEITRELETSTAENISSVTPIVLMDCGAVNTPAEPVLVTQSTLEQSPQLAHEPIEYVEGDDLLVNSIFDLDGLDIDPQEFTALQREEGPIALVQHSEYELEANTEKTPDCKEQGRNYEKEQQISTAAHNEDARKALPKASVQDSTEHLGIEALKETRISEEDGGSDGPHEVPPAHDYEVEALEDRKEETVELIKEGSFIVAKHYNKNGDAVMLVCRVKSLGLAGCDVRCLNKDGCFEYHACSSQWRQQR</sequence>
<accession>A0A8S9XSK6</accession>
<dbReference type="Gene3D" id="3.40.50.300">
    <property type="entry name" value="P-loop containing nucleotide triphosphate hydrolases"/>
    <property type="match status" value="1"/>
</dbReference>
<evidence type="ECO:0000256" key="5">
    <source>
        <dbReference type="ARBA" id="ARBA00023204"/>
    </source>
</evidence>
<evidence type="ECO:0000259" key="9">
    <source>
        <dbReference type="PROSITE" id="PS50162"/>
    </source>
</evidence>
<dbReference type="PROSITE" id="PS50162">
    <property type="entry name" value="RECA_2"/>
    <property type="match status" value="1"/>
</dbReference>
<keyword evidence="11" id="KW-1185">Reference proteome</keyword>
<feature type="compositionally biased region" description="Acidic residues" evidence="8">
    <location>
        <begin position="384"/>
        <end position="393"/>
    </location>
</feature>
<keyword evidence="4" id="KW-0067">ATP-binding</keyword>
<evidence type="ECO:0000256" key="3">
    <source>
        <dbReference type="ARBA" id="ARBA00022763"/>
    </source>
</evidence>
<evidence type="ECO:0000313" key="10">
    <source>
        <dbReference type="EMBL" id="KAF6211604.1"/>
    </source>
</evidence>
<name>A0A8S9XSK6_APOLU</name>